<dbReference type="RefSeq" id="WP_183571352.1">
    <property type="nucleotide sequence ID" value="NZ_CBCSLB010000035.1"/>
</dbReference>
<dbReference type="Pfam" id="PF00589">
    <property type="entry name" value="Phage_integrase"/>
    <property type="match status" value="1"/>
</dbReference>
<dbReference type="GO" id="GO:0006310">
    <property type="term" value="P:DNA recombination"/>
    <property type="evidence" value="ECO:0007669"/>
    <property type="project" value="UniProtKB-KW"/>
</dbReference>
<comment type="similarity">
    <text evidence="1">Belongs to the 'phage' integrase family.</text>
</comment>
<evidence type="ECO:0000259" key="7">
    <source>
        <dbReference type="PROSITE" id="PS51900"/>
    </source>
</evidence>
<organism evidence="8 9">
    <name type="scientific">Paenibacillus endophyticus</name>
    <dbReference type="NCBI Taxonomy" id="1294268"/>
    <lineage>
        <taxon>Bacteria</taxon>
        <taxon>Bacillati</taxon>
        <taxon>Bacillota</taxon>
        <taxon>Bacilli</taxon>
        <taxon>Bacillales</taxon>
        <taxon>Paenibacillaceae</taxon>
        <taxon>Paenibacillus</taxon>
    </lineage>
</organism>
<proteinExistence type="inferred from homology"/>
<evidence type="ECO:0000313" key="8">
    <source>
        <dbReference type="EMBL" id="MBB3156122.1"/>
    </source>
</evidence>
<evidence type="ECO:0000256" key="3">
    <source>
        <dbReference type="ARBA" id="ARBA00023125"/>
    </source>
</evidence>
<evidence type="ECO:0000259" key="6">
    <source>
        <dbReference type="PROSITE" id="PS51898"/>
    </source>
</evidence>
<comment type="caution">
    <text evidence="8">The sequence shown here is derived from an EMBL/GenBank/DDBJ whole genome shotgun (WGS) entry which is preliminary data.</text>
</comment>
<keyword evidence="4" id="KW-0233">DNA recombination</keyword>
<accession>A0A7W5CEB1</accession>
<dbReference type="InterPro" id="IPR011010">
    <property type="entry name" value="DNA_brk_join_enz"/>
</dbReference>
<dbReference type="InterPro" id="IPR004107">
    <property type="entry name" value="Integrase_SAM-like_N"/>
</dbReference>
<feature type="domain" description="Tyr recombinase" evidence="6">
    <location>
        <begin position="133"/>
        <end position="310"/>
    </location>
</feature>
<feature type="domain" description="Core-binding (CB)" evidence="7">
    <location>
        <begin position="23"/>
        <end position="109"/>
    </location>
</feature>
<dbReference type="InterPro" id="IPR010998">
    <property type="entry name" value="Integrase_recombinase_N"/>
</dbReference>
<dbReference type="InterPro" id="IPR050090">
    <property type="entry name" value="Tyrosine_recombinase_XerCD"/>
</dbReference>
<keyword evidence="3 5" id="KW-0238">DNA-binding</keyword>
<keyword evidence="2" id="KW-0229">DNA integration</keyword>
<dbReference type="PANTHER" id="PTHR30349:SF64">
    <property type="entry name" value="PROPHAGE INTEGRASE INTD-RELATED"/>
    <property type="match status" value="1"/>
</dbReference>
<dbReference type="SUPFAM" id="SSF56349">
    <property type="entry name" value="DNA breaking-rejoining enzymes"/>
    <property type="match status" value="1"/>
</dbReference>
<dbReference type="InterPro" id="IPR044068">
    <property type="entry name" value="CB"/>
</dbReference>
<dbReference type="PROSITE" id="PS51900">
    <property type="entry name" value="CB"/>
    <property type="match status" value="1"/>
</dbReference>
<protein>
    <submittedName>
        <fullName evidence="8">Integrase/recombinase XerD</fullName>
    </submittedName>
</protein>
<dbReference type="Pfam" id="PF13495">
    <property type="entry name" value="Phage_int_SAM_4"/>
    <property type="match status" value="1"/>
</dbReference>
<evidence type="ECO:0000256" key="5">
    <source>
        <dbReference type="PROSITE-ProRule" id="PRU01248"/>
    </source>
</evidence>
<dbReference type="Gene3D" id="1.10.150.130">
    <property type="match status" value="1"/>
</dbReference>
<dbReference type="Gene3D" id="1.10.443.10">
    <property type="entry name" value="Intergrase catalytic core"/>
    <property type="match status" value="1"/>
</dbReference>
<gene>
    <name evidence="8" type="ORF">FHS16_006243</name>
</gene>
<name>A0A7W5CEB1_9BACL</name>
<dbReference type="GO" id="GO:0003677">
    <property type="term" value="F:DNA binding"/>
    <property type="evidence" value="ECO:0007669"/>
    <property type="project" value="UniProtKB-UniRule"/>
</dbReference>
<dbReference type="EMBL" id="JACHXW010000033">
    <property type="protein sequence ID" value="MBB3156122.1"/>
    <property type="molecule type" value="Genomic_DNA"/>
</dbReference>
<evidence type="ECO:0000313" key="9">
    <source>
        <dbReference type="Proteomes" id="UP000518605"/>
    </source>
</evidence>
<evidence type="ECO:0000256" key="2">
    <source>
        <dbReference type="ARBA" id="ARBA00022908"/>
    </source>
</evidence>
<reference evidence="8 9" key="1">
    <citation type="submission" date="2020-08" db="EMBL/GenBank/DDBJ databases">
        <title>Genomic Encyclopedia of Type Strains, Phase III (KMG-III): the genomes of soil and plant-associated and newly described type strains.</title>
        <authorList>
            <person name="Whitman W."/>
        </authorList>
    </citation>
    <scope>NUCLEOTIDE SEQUENCE [LARGE SCALE GENOMIC DNA]</scope>
    <source>
        <strain evidence="8 9">CECT 8234</strain>
    </source>
</reference>
<dbReference type="Proteomes" id="UP000518605">
    <property type="component" value="Unassembled WGS sequence"/>
</dbReference>
<dbReference type="InterPro" id="IPR013762">
    <property type="entry name" value="Integrase-like_cat_sf"/>
</dbReference>
<keyword evidence="9" id="KW-1185">Reference proteome</keyword>
<dbReference type="InterPro" id="IPR002104">
    <property type="entry name" value="Integrase_catalytic"/>
</dbReference>
<dbReference type="PROSITE" id="PS51898">
    <property type="entry name" value="TYR_RECOMBINASE"/>
    <property type="match status" value="1"/>
</dbReference>
<evidence type="ECO:0000256" key="1">
    <source>
        <dbReference type="ARBA" id="ARBA00008857"/>
    </source>
</evidence>
<sequence>MRTEAIFEEKALLHVMPEKEPRFTDEQKIQMFLSSRSQSQHTFKSYFRAIERFRLFISGRDLNDVSWREIEAFKLFLMSIKNEKTGLPLAPATISAIIAALKSLYKWGCDPNIGLFKQNPTSSVRLPVIPLTSKKHFLTKNEVGKLLHFLQHDNERNYLIALSLLLLGLRVSELCAVKWCDFYSDPLESTVWLTVTKGKGGKVRDIKVPRHLWMLYSRYLDRQPNLSNRSDVVIFGISSRQVERMIKISCSKTGLDKPVTPHWLRHTNATLALLNGASLQQVQESLGHAHINTTQRYLHTVEQLAKSASDYVEDVLISYI</sequence>
<dbReference type="PANTHER" id="PTHR30349">
    <property type="entry name" value="PHAGE INTEGRASE-RELATED"/>
    <property type="match status" value="1"/>
</dbReference>
<evidence type="ECO:0000256" key="4">
    <source>
        <dbReference type="ARBA" id="ARBA00023172"/>
    </source>
</evidence>
<dbReference type="GO" id="GO:0015074">
    <property type="term" value="P:DNA integration"/>
    <property type="evidence" value="ECO:0007669"/>
    <property type="project" value="UniProtKB-KW"/>
</dbReference>
<dbReference type="AlphaFoldDB" id="A0A7W5CEB1"/>